<evidence type="ECO:0000313" key="1">
    <source>
        <dbReference type="EMBL" id="KAF2850938.1"/>
    </source>
</evidence>
<gene>
    <name evidence="1" type="ORF">T440DRAFT_395935</name>
</gene>
<dbReference type="Proteomes" id="UP000799423">
    <property type="component" value="Unassembled WGS sequence"/>
</dbReference>
<dbReference type="AlphaFoldDB" id="A0A6A7B9R0"/>
<feature type="non-terminal residue" evidence="1">
    <location>
        <position position="1"/>
    </location>
</feature>
<dbReference type="EMBL" id="MU006304">
    <property type="protein sequence ID" value="KAF2850938.1"/>
    <property type="molecule type" value="Genomic_DNA"/>
</dbReference>
<sequence length="203" mass="24303">RTKLFYTLHKSPTYIKQPVTSYWQHLTLESYYVYEKIYDECEKVNDKVARMYHVFKALDSLKVRSFFLQFGAQNRPAPREVAEVWSRLLRDRSDIRNSSHRKPFVMATLYMLHIETNLEVSKMVDIDPDRRETLKRFAKWVPCQCKCGRQWNFVNETGLSRSGDKRRDCELSKLFDCSSWMLVFRGDQVRKLEATRQLWEAVV</sequence>
<evidence type="ECO:0000313" key="2">
    <source>
        <dbReference type="Proteomes" id="UP000799423"/>
    </source>
</evidence>
<organism evidence="1 2">
    <name type="scientific">Plenodomus tracheiphilus IPT5</name>
    <dbReference type="NCBI Taxonomy" id="1408161"/>
    <lineage>
        <taxon>Eukaryota</taxon>
        <taxon>Fungi</taxon>
        <taxon>Dikarya</taxon>
        <taxon>Ascomycota</taxon>
        <taxon>Pezizomycotina</taxon>
        <taxon>Dothideomycetes</taxon>
        <taxon>Pleosporomycetidae</taxon>
        <taxon>Pleosporales</taxon>
        <taxon>Pleosporineae</taxon>
        <taxon>Leptosphaeriaceae</taxon>
        <taxon>Plenodomus</taxon>
    </lineage>
</organism>
<keyword evidence="2" id="KW-1185">Reference proteome</keyword>
<proteinExistence type="predicted"/>
<dbReference type="OrthoDB" id="1658288at2759"/>
<reference evidence="1" key="1">
    <citation type="submission" date="2020-01" db="EMBL/GenBank/DDBJ databases">
        <authorList>
            <consortium name="DOE Joint Genome Institute"/>
            <person name="Haridas S."/>
            <person name="Albert R."/>
            <person name="Binder M."/>
            <person name="Bloem J."/>
            <person name="Labutti K."/>
            <person name="Salamov A."/>
            <person name="Andreopoulos B."/>
            <person name="Baker S.E."/>
            <person name="Barry K."/>
            <person name="Bills G."/>
            <person name="Bluhm B.H."/>
            <person name="Cannon C."/>
            <person name="Castanera R."/>
            <person name="Culley D.E."/>
            <person name="Daum C."/>
            <person name="Ezra D."/>
            <person name="Gonzalez J.B."/>
            <person name="Henrissat B."/>
            <person name="Kuo A."/>
            <person name="Liang C."/>
            <person name="Lipzen A."/>
            <person name="Lutzoni F."/>
            <person name="Magnuson J."/>
            <person name="Mondo S."/>
            <person name="Nolan M."/>
            <person name="Ohm R."/>
            <person name="Pangilinan J."/>
            <person name="Park H.-J."/>
            <person name="Ramirez L."/>
            <person name="Alfaro M."/>
            <person name="Sun H."/>
            <person name="Tritt A."/>
            <person name="Yoshinaga Y."/>
            <person name="Zwiers L.-H."/>
            <person name="Turgeon B.G."/>
            <person name="Goodwin S.B."/>
            <person name="Spatafora J.W."/>
            <person name="Crous P.W."/>
            <person name="Grigoriev I.V."/>
        </authorList>
    </citation>
    <scope>NUCLEOTIDE SEQUENCE</scope>
    <source>
        <strain evidence="1">IPT5</strain>
    </source>
</reference>
<accession>A0A6A7B9R0</accession>
<protein>
    <submittedName>
        <fullName evidence="1">Uncharacterized protein</fullName>
    </submittedName>
</protein>
<name>A0A6A7B9R0_9PLEO</name>